<dbReference type="Gene3D" id="1.10.357.10">
    <property type="entry name" value="Tetracycline Repressor, domain 2"/>
    <property type="match status" value="1"/>
</dbReference>
<dbReference type="InterPro" id="IPR036271">
    <property type="entry name" value="Tet_transcr_reg_TetR-rel_C_sf"/>
</dbReference>
<evidence type="ECO:0000313" key="7">
    <source>
        <dbReference type="Proteomes" id="UP000193558"/>
    </source>
</evidence>
<dbReference type="PANTHER" id="PTHR47506:SF1">
    <property type="entry name" value="HTH-TYPE TRANSCRIPTIONAL REGULATOR YJDC"/>
    <property type="match status" value="1"/>
</dbReference>
<evidence type="ECO:0000259" key="5">
    <source>
        <dbReference type="PROSITE" id="PS50977"/>
    </source>
</evidence>
<keyword evidence="1" id="KW-0805">Transcription regulation</keyword>
<protein>
    <submittedName>
        <fullName evidence="6">TetR family transcriptional regulator</fullName>
    </submittedName>
</protein>
<proteinExistence type="predicted"/>
<feature type="domain" description="HTH tetR-type" evidence="5">
    <location>
        <begin position="11"/>
        <end position="71"/>
    </location>
</feature>
<comment type="caution">
    <text evidence="6">The sequence shown here is derived from an EMBL/GenBank/DDBJ whole genome shotgun (WGS) entry which is preliminary data.</text>
</comment>
<dbReference type="OrthoDB" id="116240at2"/>
<dbReference type="PRINTS" id="PR00455">
    <property type="entry name" value="HTHTETR"/>
</dbReference>
<dbReference type="SUPFAM" id="SSF46689">
    <property type="entry name" value="Homeodomain-like"/>
    <property type="match status" value="1"/>
</dbReference>
<evidence type="ECO:0000256" key="3">
    <source>
        <dbReference type="ARBA" id="ARBA00023163"/>
    </source>
</evidence>
<gene>
    <name evidence="6" type="ORF">HA51_11340</name>
</gene>
<dbReference type="Proteomes" id="UP000193558">
    <property type="component" value="Unassembled WGS sequence"/>
</dbReference>
<dbReference type="GO" id="GO:0003677">
    <property type="term" value="F:DNA binding"/>
    <property type="evidence" value="ECO:0007669"/>
    <property type="project" value="UniProtKB-UniRule"/>
</dbReference>
<organism evidence="6 7">
    <name type="scientific">Pantoea rwandensis</name>
    <dbReference type="NCBI Taxonomy" id="1076550"/>
    <lineage>
        <taxon>Bacteria</taxon>
        <taxon>Pseudomonadati</taxon>
        <taxon>Pseudomonadota</taxon>
        <taxon>Gammaproteobacteria</taxon>
        <taxon>Enterobacterales</taxon>
        <taxon>Erwiniaceae</taxon>
        <taxon>Pantoea</taxon>
    </lineage>
</organism>
<dbReference type="RefSeq" id="WP_084934635.1">
    <property type="nucleotide sequence ID" value="NZ_MLFR01000009.1"/>
</dbReference>
<name>A0A1X1CYP1_9GAMM</name>
<dbReference type="PROSITE" id="PS50977">
    <property type="entry name" value="HTH_TETR_2"/>
    <property type="match status" value="1"/>
</dbReference>
<dbReference type="InterPro" id="IPR001647">
    <property type="entry name" value="HTH_TetR"/>
</dbReference>
<keyword evidence="3" id="KW-0804">Transcription</keyword>
<accession>A0A1X1CYP1</accession>
<dbReference type="SUPFAM" id="SSF48498">
    <property type="entry name" value="Tetracyclin repressor-like, C-terminal domain"/>
    <property type="match status" value="1"/>
</dbReference>
<evidence type="ECO:0000256" key="4">
    <source>
        <dbReference type="PROSITE-ProRule" id="PRU00335"/>
    </source>
</evidence>
<dbReference type="InterPro" id="IPR009057">
    <property type="entry name" value="Homeodomain-like_sf"/>
</dbReference>
<dbReference type="PANTHER" id="PTHR47506">
    <property type="entry name" value="TRANSCRIPTIONAL REGULATORY PROTEIN"/>
    <property type="match status" value="1"/>
</dbReference>
<dbReference type="Pfam" id="PF00440">
    <property type="entry name" value="TetR_N"/>
    <property type="match status" value="1"/>
</dbReference>
<evidence type="ECO:0000313" key="6">
    <source>
        <dbReference type="EMBL" id="ORM69474.1"/>
    </source>
</evidence>
<dbReference type="STRING" id="1076550.LH22_09105"/>
<sequence length="187" mass="20653">MLTPLEFDANAAARDRILISAQALFYQQGIRATGVDKVIAAAGVTKVTFYRHFPAKNTLILAFLQQRHQRWMSAFRASLARDSNLMDALPSTLLSWFNDEDYRGCAFINTAAELGSSLPEASALIREHKQQMAQAIAERLTPEQQMKTAQIVLLVEGAIVQVQIGEKAEAIVEVLRQALVQLLKTGA</sequence>
<dbReference type="AlphaFoldDB" id="A0A1X1CYP1"/>
<reference evidence="6 7" key="1">
    <citation type="journal article" date="2017" name="Antonie Van Leeuwenhoek">
        <title>Phylogenomic resolution of the bacterial genus Pantoea and its relationship with Erwinia and Tatumella.</title>
        <authorList>
            <person name="Palmer M."/>
            <person name="Steenkamp E.T."/>
            <person name="Coetzee M.P."/>
            <person name="Chan W.Y."/>
            <person name="van Zyl E."/>
            <person name="De Maayer P."/>
            <person name="Coutinho T.A."/>
            <person name="Blom J."/>
            <person name="Smits T.H."/>
            <person name="Duffy B."/>
            <person name="Venter S.N."/>
        </authorList>
    </citation>
    <scope>NUCLEOTIDE SEQUENCE [LARGE SCALE GENOMIC DNA]</scope>
    <source>
        <strain evidence="6 7">LMG 26275</strain>
    </source>
</reference>
<dbReference type="EMBL" id="MLFR01000009">
    <property type="protein sequence ID" value="ORM69474.1"/>
    <property type="molecule type" value="Genomic_DNA"/>
</dbReference>
<evidence type="ECO:0000256" key="1">
    <source>
        <dbReference type="ARBA" id="ARBA00023015"/>
    </source>
</evidence>
<feature type="DNA-binding region" description="H-T-H motif" evidence="4">
    <location>
        <begin position="34"/>
        <end position="53"/>
    </location>
</feature>
<evidence type="ECO:0000256" key="2">
    <source>
        <dbReference type="ARBA" id="ARBA00023125"/>
    </source>
</evidence>
<keyword evidence="2 4" id="KW-0238">DNA-binding</keyword>